<protein>
    <recommendedName>
        <fullName evidence="4">DUF948 domain-containing protein</fullName>
    </recommendedName>
</protein>
<reference evidence="2 3" key="1">
    <citation type="submission" date="2021-03" db="EMBL/GenBank/DDBJ databases">
        <title>Sequencing the genomes of 1000 actinobacteria strains.</title>
        <authorList>
            <person name="Klenk H.-P."/>
        </authorList>
    </citation>
    <scope>NUCLEOTIDE SEQUENCE [LARGE SCALE GENOMIC DNA]</scope>
    <source>
        <strain evidence="2 3">DSM 15797</strain>
    </source>
</reference>
<accession>A0ABS4XBT6</accession>
<evidence type="ECO:0008006" key="4">
    <source>
        <dbReference type="Google" id="ProtNLM"/>
    </source>
</evidence>
<evidence type="ECO:0000313" key="2">
    <source>
        <dbReference type="EMBL" id="MBP2385934.1"/>
    </source>
</evidence>
<dbReference type="EMBL" id="JAGIOF010000001">
    <property type="protein sequence ID" value="MBP2385934.1"/>
    <property type="molecule type" value="Genomic_DNA"/>
</dbReference>
<comment type="caution">
    <text evidence="2">The sequence shown here is derived from an EMBL/GenBank/DDBJ whole genome shotgun (WGS) entry which is preliminary data.</text>
</comment>
<organism evidence="2 3">
    <name type="scientific">Paeniglutamicibacter kerguelensis</name>
    <dbReference type="NCBI Taxonomy" id="254788"/>
    <lineage>
        <taxon>Bacteria</taxon>
        <taxon>Bacillati</taxon>
        <taxon>Actinomycetota</taxon>
        <taxon>Actinomycetes</taxon>
        <taxon>Micrococcales</taxon>
        <taxon>Micrococcaceae</taxon>
        <taxon>Paeniglutamicibacter</taxon>
    </lineage>
</organism>
<name>A0ABS4XBT6_9MICC</name>
<dbReference type="RefSeq" id="WP_377738006.1">
    <property type="nucleotide sequence ID" value="NZ_JBHSKA010000001.1"/>
</dbReference>
<evidence type="ECO:0000313" key="3">
    <source>
        <dbReference type="Proteomes" id="UP001296993"/>
    </source>
</evidence>
<keyword evidence="1" id="KW-0472">Membrane</keyword>
<evidence type="ECO:0000256" key="1">
    <source>
        <dbReference type="SAM" id="Phobius"/>
    </source>
</evidence>
<feature type="transmembrane region" description="Helical" evidence="1">
    <location>
        <begin position="6"/>
        <end position="29"/>
    </location>
</feature>
<sequence length="121" mass="13640">MNMLPWWFWVLLWIVLILGMLLFLVLAGIRLFRGFMKLMDEVSEAGDRIGTAMETPAGPIDYGVLPDRGPSGVAALFQDPEDARASLEAGKARRVEVRRARRVERKALRGQAQRVADLDLF</sequence>
<gene>
    <name evidence="2" type="ORF">JOF47_001445</name>
</gene>
<proteinExistence type="predicted"/>
<dbReference type="Proteomes" id="UP001296993">
    <property type="component" value="Unassembled WGS sequence"/>
</dbReference>
<keyword evidence="1" id="KW-1133">Transmembrane helix</keyword>
<keyword evidence="3" id="KW-1185">Reference proteome</keyword>
<keyword evidence="1" id="KW-0812">Transmembrane</keyword>